<organism evidence="1 2">
    <name type="scientific">Persea americana</name>
    <name type="common">Avocado</name>
    <dbReference type="NCBI Taxonomy" id="3435"/>
    <lineage>
        <taxon>Eukaryota</taxon>
        <taxon>Viridiplantae</taxon>
        <taxon>Streptophyta</taxon>
        <taxon>Embryophyta</taxon>
        <taxon>Tracheophyta</taxon>
        <taxon>Spermatophyta</taxon>
        <taxon>Magnoliopsida</taxon>
        <taxon>Magnoliidae</taxon>
        <taxon>Laurales</taxon>
        <taxon>Lauraceae</taxon>
        <taxon>Persea</taxon>
    </lineage>
</organism>
<reference evidence="1 2" key="1">
    <citation type="journal article" date="2022" name="Hortic Res">
        <title>A haplotype resolved chromosomal level avocado genome allows analysis of novel avocado genes.</title>
        <authorList>
            <person name="Nath O."/>
            <person name="Fletcher S.J."/>
            <person name="Hayward A."/>
            <person name="Shaw L.M."/>
            <person name="Masouleh A.K."/>
            <person name="Furtado A."/>
            <person name="Henry R.J."/>
            <person name="Mitter N."/>
        </authorList>
    </citation>
    <scope>NUCLEOTIDE SEQUENCE [LARGE SCALE GENOMIC DNA]</scope>
    <source>
        <strain evidence="2">cv. Hass</strain>
    </source>
</reference>
<protein>
    <submittedName>
        <fullName evidence="1">Uncharacterized protein</fullName>
    </submittedName>
</protein>
<gene>
    <name evidence="1" type="ORF">MRB53_022088</name>
</gene>
<evidence type="ECO:0000313" key="2">
    <source>
        <dbReference type="Proteomes" id="UP001234297"/>
    </source>
</evidence>
<dbReference type="Proteomes" id="UP001234297">
    <property type="component" value="Chromosome 7"/>
</dbReference>
<sequence>MDCSSFLQSSPERRSLFPSPLYSLLHIPNPIRHKQTELRRRESLRFENLQRNLRSAFQFGRESDRRRCLGRCRGRNRRLTGAGIRRLRSGIVIAEEAEEIVADLRIRILIADRLRCRRFVCMRESDTGMSRACYIVKLVFQQAGRKSPLSPRRGKSHSRTPRRRRSRSSTPRRYRRQRSRSSTKSPIHKSGSPSLSTDNKNAIERLRKEEEEKKRLHEIHRLF</sequence>
<evidence type="ECO:0000313" key="1">
    <source>
        <dbReference type="EMBL" id="KAJ8628765.1"/>
    </source>
</evidence>
<accession>A0ACC2L5Z4</accession>
<dbReference type="EMBL" id="CM056815">
    <property type="protein sequence ID" value="KAJ8628765.1"/>
    <property type="molecule type" value="Genomic_DNA"/>
</dbReference>
<comment type="caution">
    <text evidence="1">The sequence shown here is derived from an EMBL/GenBank/DDBJ whole genome shotgun (WGS) entry which is preliminary data.</text>
</comment>
<keyword evidence="2" id="KW-1185">Reference proteome</keyword>
<name>A0ACC2L5Z4_PERAE</name>
<proteinExistence type="predicted"/>